<sequence>MKVLGTHSVLLFILFIVVGGILGGILGELLSHVSFGSLMPLLSQHYEIFDIQNVHLNLYVMQIQFGIHFAPNLLSILGIILAFLIFRRL</sequence>
<name>A0A848C0C9_9FIRM</name>
<dbReference type="OrthoDB" id="1683201at2"/>
<comment type="caution">
    <text evidence="3">The sequence shown here is derived from an EMBL/GenBank/DDBJ whole genome shotgun (WGS) entry which is preliminary data.</text>
</comment>
<keyword evidence="1" id="KW-1133">Transmembrane helix</keyword>
<organism evidence="3 4">
    <name type="scientific">Megasphaera hexanoica</name>
    <dbReference type="NCBI Taxonomy" id="1675036"/>
    <lineage>
        <taxon>Bacteria</taxon>
        <taxon>Bacillati</taxon>
        <taxon>Bacillota</taxon>
        <taxon>Negativicutes</taxon>
        <taxon>Veillonellales</taxon>
        <taxon>Veillonellaceae</taxon>
        <taxon>Megasphaera</taxon>
    </lineage>
</organism>
<dbReference type="Pfam" id="PF14209">
    <property type="entry name" value="DUF4321"/>
    <property type="match status" value="1"/>
</dbReference>
<keyword evidence="5" id="KW-1185">Reference proteome</keyword>
<dbReference type="AlphaFoldDB" id="A0A848C0C9"/>
<gene>
    <name evidence="2" type="ORF">ACGTZG_01120</name>
    <name evidence="3" type="ORF">HF872_05270</name>
</gene>
<dbReference type="Proteomes" id="UP001605989">
    <property type="component" value="Unassembled WGS sequence"/>
</dbReference>
<proteinExistence type="predicted"/>
<evidence type="ECO:0000256" key="1">
    <source>
        <dbReference type="SAM" id="Phobius"/>
    </source>
</evidence>
<keyword evidence="1" id="KW-0472">Membrane</keyword>
<feature type="transmembrane region" description="Helical" evidence="1">
    <location>
        <begin position="65"/>
        <end position="86"/>
    </location>
</feature>
<dbReference type="EMBL" id="JABAFG010000006">
    <property type="protein sequence ID" value="NME28033.1"/>
    <property type="molecule type" value="Genomic_DNA"/>
</dbReference>
<dbReference type="Proteomes" id="UP000591071">
    <property type="component" value="Unassembled WGS sequence"/>
</dbReference>
<dbReference type="InterPro" id="IPR025470">
    <property type="entry name" value="DUF4321"/>
</dbReference>
<evidence type="ECO:0000313" key="2">
    <source>
        <dbReference type="EMBL" id="MFG6271786.1"/>
    </source>
</evidence>
<keyword evidence="1" id="KW-0812">Transmembrane</keyword>
<feature type="transmembrane region" description="Helical" evidence="1">
    <location>
        <begin position="9"/>
        <end position="30"/>
    </location>
</feature>
<dbReference type="EMBL" id="JBIEKR010000001">
    <property type="protein sequence ID" value="MFG6271786.1"/>
    <property type="molecule type" value="Genomic_DNA"/>
</dbReference>
<evidence type="ECO:0000313" key="3">
    <source>
        <dbReference type="EMBL" id="NME28033.1"/>
    </source>
</evidence>
<dbReference type="RefSeq" id="WP_059077392.1">
    <property type="nucleotide sequence ID" value="NZ_CP011940.1"/>
</dbReference>
<reference evidence="2 5" key="2">
    <citation type="submission" date="2024-10" db="EMBL/GenBank/DDBJ databases">
        <authorList>
            <person name="Sang B.-I."/>
            <person name="Prabhaharan D."/>
        </authorList>
    </citation>
    <scope>NUCLEOTIDE SEQUENCE [LARGE SCALE GENOMIC DNA]</scope>
    <source>
        <strain evidence="2 5">MH</strain>
    </source>
</reference>
<evidence type="ECO:0000313" key="4">
    <source>
        <dbReference type="Proteomes" id="UP000591071"/>
    </source>
</evidence>
<evidence type="ECO:0000313" key="5">
    <source>
        <dbReference type="Proteomes" id="UP001605989"/>
    </source>
</evidence>
<dbReference type="KEGG" id="mhw:ACT01_09535"/>
<accession>A0A848C0C9</accession>
<reference evidence="3 4" key="1">
    <citation type="submission" date="2020-04" db="EMBL/GenBank/DDBJ databases">
        <authorList>
            <person name="Hitch T.C.A."/>
            <person name="Wylensek D."/>
            <person name="Clavel T."/>
        </authorList>
    </citation>
    <scope>NUCLEOTIDE SEQUENCE [LARGE SCALE GENOMIC DNA]</scope>
    <source>
        <strain evidence="3 4">Oil-RF-744-FAT-WT-6-1</strain>
    </source>
</reference>
<protein>
    <submittedName>
        <fullName evidence="3">DUF4321 domain-containing protein</fullName>
    </submittedName>
</protein>